<accession>E1X5G3</accession>
<keyword evidence="2" id="KW-1185">Reference proteome</keyword>
<evidence type="ECO:0000313" key="1">
    <source>
        <dbReference type="EMBL" id="CBW27284.1"/>
    </source>
</evidence>
<organism evidence="1 2">
    <name type="scientific">Halobacteriovorax marinus (strain ATCC BAA-682 / DSM 15412 / SJ)</name>
    <name type="common">Bacteriovorax marinus</name>
    <dbReference type="NCBI Taxonomy" id="862908"/>
    <lineage>
        <taxon>Bacteria</taxon>
        <taxon>Pseudomonadati</taxon>
        <taxon>Bdellovibrionota</taxon>
        <taxon>Bacteriovoracia</taxon>
        <taxon>Bacteriovoracales</taxon>
        <taxon>Halobacteriovoraceae</taxon>
        <taxon>Halobacteriovorax</taxon>
    </lineage>
</organism>
<gene>
    <name evidence="1" type="ordered locus">BMS_2493</name>
</gene>
<dbReference type="KEGG" id="bmx:BMS_2493"/>
<dbReference type="HOGENOM" id="CLU_588965_0_0_7"/>
<dbReference type="EMBL" id="FQ312005">
    <property type="protein sequence ID" value="CBW27284.1"/>
    <property type="molecule type" value="Genomic_DNA"/>
</dbReference>
<name>E1X5G3_HALMS</name>
<sequence>MAYLLLFIHSMNKILFALIFLSLSSWSADLSLFLENGNFNEEFAKQILSGDLKDGESIHLIDRSLTFKKILGSGNTTLILKVQNPETGVDFALRLPHGNTEKRYHLSDGMRFINHTFNGYEELNDAGLPIPKIHDYNKDHYLLVDIIEHDFSLRTFLARNNTFTEESKERALKSLIEFSKETALFDSIGDFHLEQAVYSKDKNKWFLLDWASGHQLARQPSSPNVFSSFLFYENNIALDGNGNEIYEINRDGHKIKVAREISEFEKAALASITNAIEEQRRVQTELDNLELDRIKQKLSTLSDHKEVLEVYKNIHTKHLASFFTLLQKDFIANQLEKFPRGALGASELDLLMNHLGKFTPYFFSQFAEKIIDNIYDLETFNHLYVKLQTIGLDEELEDDIAGAIARNMERLLRNTTNDPKILDSVEKLKNDYGLINYMAKEHLANAAQYLKPATSCRDVISSFL</sequence>
<dbReference type="InterPro" id="IPR011009">
    <property type="entry name" value="Kinase-like_dom_sf"/>
</dbReference>
<dbReference type="SUPFAM" id="SSF56112">
    <property type="entry name" value="Protein kinase-like (PK-like)"/>
    <property type="match status" value="1"/>
</dbReference>
<evidence type="ECO:0000313" key="2">
    <source>
        <dbReference type="Proteomes" id="UP000008963"/>
    </source>
</evidence>
<dbReference type="AlphaFoldDB" id="E1X5G3"/>
<protein>
    <submittedName>
        <fullName evidence="1">Uncharacterized protein</fullName>
    </submittedName>
</protein>
<dbReference type="Proteomes" id="UP000008963">
    <property type="component" value="Chromosome"/>
</dbReference>
<dbReference type="PATRIC" id="fig|862908.3.peg.2378"/>
<proteinExistence type="predicted"/>
<reference evidence="2" key="1">
    <citation type="journal article" date="2013" name="ISME J.">
        <title>A small predatory core genome in the divergent marine Bacteriovorax marinus SJ and the terrestrial Bdellovibrio bacteriovorus.</title>
        <authorList>
            <person name="Crossman L.C."/>
            <person name="Chen H."/>
            <person name="Cerdeno-Tarraga A.M."/>
            <person name="Brooks K."/>
            <person name="Quail M.A."/>
            <person name="Pineiro S.A."/>
            <person name="Hobley L."/>
            <person name="Sockett R.E."/>
            <person name="Bentley S.D."/>
            <person name="Parkhill J."/>
            <person name="Williams H.N."/>
            <person name="Stine O.C."/>
        </authorList>
    </citation>
    <scope>NUCLEOTIDE SEQUENCE [LARGE SCALE GENOMIC DNA]</scope>
    <source>
        <strain evidence="2">ATCC BAA-682 / DSM 15412 / SJ</strain>
    </source>
</reference>